<keyword evidence="5" id="KW-1185">Reference proteome</keyword>
<feature type="modified residue" description="4-aspartylphosphate" evidence="2">
    <location>
        <position position="65"/>
    </location>
</feature>
<evidence type="ECO:0000313" key="5">
    <source>
        <dbReference type="Proteomes" id="UP000189177"/>
    </source>
</evidence>
<dbReference type="InterPro" id="IPR001932">
    <property type="entry name" value="PPM-type_phosphatase-like_dom"/>
</dbReference>
<dbReference type="Gene3D" id="3.30.565.10">
    <property type="entry name" value="Histidine kinase-like ATPase, C-terminal domain"/>
    <property type="match status" value="1"/>
</dbReference>
<dbReference type="OrthoDB" id="9811749at2"/>
<dbReference type="InterPro" id="IPR036457">
    <property type="entry name" value="PPM-type-like_dom_sf"/>
</dbReference>
<evidence type="ECO:0000256" key="2">
    <source>
        <dbReference type="PROSITE-ProRule" id="PRU00169"/>
    </source>
</evidence>
<dbReference type="InterPro" id="IPR011006">
    <property type="entry name" value="CheY-like_superfamily"/>
</dbReference>
<dbReference type="Gene3D" id="3.40.50.2300">
    <property type="match status" value="1"/>
</dbReference>
<dbReference type="Gene3D" id="3.60.40.10">
    <property type="entry name" value="PPM-type phosphatase domain"/>
    <property type="match status" value="1"/>
</dbReference>
<dbReference type="SUPFAM" id="SSF55874">
    <property type="entry name" value="ATPase domain of HSP90 chaperone/DNA topoisomerase II/histidine kinase"/>
    <property type="match status" value="1"/>
</dbReference>
<dbReference type="SMART" id="SM00448">
    <property type="entry name" value="REC"/>
    <property type="match status" value="1"/>
</dbReference>
<dbReference type="Pfam" id="PF07228">
    <property type="entry name" value="SpoIIE"/>
    <property type="match status" value="1"/>
</dbReference>
<evidence type="ECO:0000313" key="4">
    <source>
        <dbReference type="EMBL" id="OOC09557.1"/>
    </source>
</evidence>
<dbReference type="InterPro" id="IPR036890">
    <property type="entry name" value="HATPase_C_sf"/>
</dbReference>
<dbReference type="GO" id="GO:0016791">
    <property type="term" value="F:phosphatase activity"/>
    <property type="evidence" value="ECO:0007669"/>
    <property type="project" value="TreeGrafter"/>
</dbReference>
<protein>
    <recommendedName>
        <fullName evidence="3">Response regulatory domain-containing protein</fullName>
    </recommendedName>
</protein>
<feature type="domain" description="Response regulatory" evidence="3">
    <location>
        <begin position="16"/>
        <end position="132"/>
    </location>
</feature>
<accession>A0A1V2ZWP8</accession>
<organism evidence="4 5">
    <name type="scientific">Thioalkalivibrio halophilus</name>
    <dbReference type="NCBI Taxonomy" id="252474"/>
    <lineage>
        <taxon>Bacteria</taxon>
        <taxon>Pseudomonadati</taxon>
        <taxon>Pseudomonadota</taxon>
        <taxon>Gammaproteobacteria</taxon>
        <taxon>Chromatiales</taxon>
        <taxon>Ectothiorhodospiraceae</taxon>
        <taxon>Thioalkalivibrio</taxon>
    </lineage>
</organism>
<evidence type="ECO:0000259" key="3">
    <source>
        <dbReference type="PROSITE" id="PS50110"/>
    </source>
</evidence>
<proteinExistence type="predicted"/>
<dbReference type="EMBL" id="MUZR01000044">
    <property type="protein sequence ID" value="OOC09557.1"/>
    <property type="molecule type" value="Genomic_DNA"/>
</dbReference>
<dbReference type="InterPro" id="IPR003594">
    <property type="entry name" value="HATPase_dom"/>
</dbReference>
<dbReference type="CDD" id="cd16936">
    <property type="entry name" value="HATPase_RsbW-like"/>
    <property type="match status" value="1"/>
</dbReference>
<dbReference type="Proteomes" id="UP000189177">
    <property type="component" value="Unassembled WGS sequence"/>
</dbReference>
<dbReference type="Pfam" id="PF13581">
    <property type="entry name" value="HATPase_c_2"/>
    <property type="match status" value="1"/>
</dbReference>
<dbReference type="PANTHER" id="PTHR43156:SF2">
    <property type="entry name" value="STAGE II SPORULATION PROTEIN E"/>
    <property type="match status" value="1"/>
</dbReference>
<reference evidence="4 5" key="1">
    <citation type="submission" date="2017-02" db="EMBL/GenBank/DDBJ databases">
        <title>Genomic diversity within the haloalkaliphilic genus Thioalkalivibrio.</title>
        <authorList>
            <person name="Ahn A.-C."/>
            <person name="Meier-Kolthoff J."/>
            <person name="Overmars L."/>
            <person name="Richter M."/>
            <person name="Woyke T."/>
            <person name="Sorokin D.Y."/>
            <person name="Muyzer G."/>
        </authorList>
    </citation>
    <scope>NUCLEOTIDE SEQUENCE [LARGE SCALE GENOMIC DNA]</scope>
    <source>
        <strain evidence="4 5">HL17</strain>
    </source>
</reference>
<dbReference type="GO" id="GO:0000160">
    <property type="term" value="P:phosphorelay signal transduction system"/>
    <property type="evidence" value="ECO:0007669"/>
    <property type="project" value="InterPro"/>
</dbReference>
<name>A0A1V2ZWP8_9GAMM</name>
<dbReference type="Pfam" id="PF00072">
    <property type="entry name" value="Response_reg"/>
    <property type="match status" value="1"/>
</dbReference>
<sequence length="579" mass="63807">MNASSESVPLASGEGRVLIVDDDKHNRRLLKMMLTGAGYDTEEATDGHQAVEQARNAPPDLILMDVMMPGLDGFESTRQIKHECGDRFIPVIILTALDDEDSLLQGIRAGADDFLNKPLNLSVLRAKIHAMERLRDLHHGLRERNEALARARARQAWEEETAESVFSRAITGRNVGDERLHVRQWAAATFSGDVVLSDFTPDGGLRVLVGDFTGHGLAAAIGTYPVSETFHTLTREGVGDTELVFELNHVLHGFLPPSMFMGAVLVTFEPDGQSLTAWNGGLPDALLCGGDGRLRSLPSQAMPLGILPRLELDSGPRRYAVAADETLLIVTDGVLEEEGAAGEPFGEARLHGCLCHPERPPERIERLGDALSRHMGDASPADDITAVAITCDPEVVLETGLAVPPDTTGNRRWSMEAAGAELARVDVAEEARQQLRRWFPEPGEHVQALQTVVAELCNNAFEHGVLGLSSEMKATAEGFAEYYRLRQEGLERLEGRIGISLRYRRTDDWHCVRIRVRDSGAGFDHQRVRRALEGESDERLWGRGLTLVHRLCRQMRHLGSGNVVEAEYAWMEPLSEEQT</sequence>
<dbReference type="PROSITE" id="PS50110">
    <property type="entry name" value="RESPONSE_REGULATORY"/>
    <property type="match status" value="1"/>
</dbReference>
<dbReference type="SMART" id="SM00331">
    <property type="entry name" value="PP2C_SIG"/>
    <property type="match status" value="1"/>
</dbReference>
<dbReference type="RefSeq" id="WP_077244567.1">
    <property type="nucleotide sequence ID" value="NZ_MUZR01000044.1"/>
</dbReference>
<dbReference type="AlphaFoldDB" id="A0A1V2ZWP8"/>
<evidence type="ECO:0000256" key="1">
    <source>
        <dbReference type="ARBA" id="ARBA00022801"/>
    </source>
</evidence>
<dbReference type="STRING" id="252474.B1A74_10165"/>
<dbReference type="InterPro" id="IPR001789">
    <property type="entry name" value="Sig_transdc_resp-reg_receiver"/>
</dbReference>
<keyword evidence="1" id="KW-0378">Hydrolase</keyword>
<dbReference type="PANTHER" id="PTHR43156">
    <property type="entry name" value="STAGE II SPORULATION PROTEIN E-RELATED"/>
    <property type="match status" value="1"/>
</dbReference>
<keyword evidence="2" id="KW-0597">Phosphoprotein</keyword>
<comment type="caution">
    <text evidence="4">The sequence shown here is derived from an EMBL/GenBank/DDBJ whole genome shotgun (WGS) entry which is preliminary data.</text>
</comment>
<dbReference type="InterPro" id="IPR052016">
    <property type="entry name" value="Bact_Sigma-Reg"/>
</dbReference>
<dbReference type="SUPFAM" id="SSF52172">
    <property type="entry name" value="CheY-like"/>
    <property type="match status" value="1"/>
</dbReference>
<gene>
    <name evidence="4" type="ORF">B1A74_10165</name>
</gene>